<evidence type="ECO:0000256" key="1">
    <source>
        <dbReference type="ARBA" id="ARBA00004141"/>
    </source>
</evidence>
<comment type="subcellular location">
    <subcellularLocation>
        <location evidence="1">Membrane</location>
        <topology evidence="1">Multi-pass membrane protein</topology>
    </subcellularLocation>
</comment>
<proteinExistence type="inferred from homology"/>
<dbReference type="STRING" id="482461.SAMN05216244_3419"/>
<evidence type="ECO:0000256" key="5">
    <source>
        <dbReference type="ARBA" id="ARBA00023136"/>
    </source>
</evidence>
<keyword evidence="8" id="KW-1185">Reference proteome</keyword>
<dbReference type="InterPro" id="IPR001734">
    <property type="entry name" value="Na/solute_symporter"/>
</dbReference>
<evidence type="ECO:0000256" key="2">
    <source>
        <dbReference type="ARBA" id="ARBA00006434"/>
    </source>
</evidence>
<dbReference type="InterPro" id="IPR018212">
    <property type="entry name" value="Na/solute_symporter_CS"/>
</dbReference>
<name>A0A1G9W3V1_9BACI</name>
<accession>A0A1G9W3V1</accession>
<dbReference type="Proteomes" id="UP000182347">
    <property type="component" value="Unassembled WGS sequence"/>
</dbReference>
<evidence type="ECO:0000256" key="4">
    <source>
        <dbReference type="ARBA" id="ARBA00022989"/>
    </source>
</evidence>
<reference evidence="8" key="1">
    <citation type="submission" date="2016-10" db="EMBL/GenBank/DDBJ databases">
        <authorList>
            <person name="Varghese N."/>
            <person name="Submissions S."/>
        </authorList>
    </citation>
    <scope>NUCLEOTIDE SEQUENCE [LARGE SCALE GENOMIC DNA]</scope>
    <source>
        <strain evidence="8">CGMCC 1.6199</strain>
    </source>
</reference>
<dbReference type="Gene3D" id="1.20.1730.10">
    <property type="entry name" value="Sodium/glucose cotransporter"/>
    <property type="match status" value="1"/>
</dbReference>
<evidence type="ECO:0000256" key="3">
    <source>
        <dbReference type="ARBA" id="ARBA00022692"/>
    </source>
</evidence>
<organism evidence="7 8">
    <name type="scientific">Sediminibacillus halophilus</name>
    <dbReference type="NCBI Taxonomy" id="482461"/>
    <lineage>
        <taxon>Bacteria</taxon>
        <taxon>Bacillati</taxon>
        <taxon>Bacillota</taxon>
        <taxon>Bacilli</taxon>
        <taxon>Bacillales</taxon>
        <taxon>Bacillaceae</taxon>
        <taxon>Sediminibacillus</taxon>
    </lineage>
</organism>
<comment type="similarity">
    <text evidence="2">Belongs to the sodium:solute symporter (SSF) (TC 2.A.21) family.</text>
</comment>
<sequence length="143" mass="15744">MVNEIGSYFYGALLGVFILAIFFRRANGTGAFAGVIAGMLAVWAVVTFADISFLYNNVVGAVVAVAVGYVVSLFGKAPVKEKLAGLVFGDTEPVQEVLKRRQSEADKVKEIEEEKTMKKWPYILVGYFFVTLLILYIIQTTTM</sequence>
<evidence type="ECO:0000313" key="7">
    <source>
        <dbReference type="EMBL" id="SDM79242.1"/>
    </source>
</evidence>
<feature type="transmembrane region" description="Helical" evidence="6">
    <location>
        <begin position="6"/>
        <end position="23"/>
    </location>
</feature>
<evidence type="ECO:0000256" key="6">
    <source>
        <dbReference type="SAM" id="Phobius"/>
    </source>
</evidence>
<keyword evidence="4 6" id="KW-1133">Transmembrane helix</keyword>
<dbReference type="AlphaFoldDB" id="A0A1G9W3V1"/>
<dbReference type="PROSITE" id="PS00457">
    <property type="entry name" value="NA_SOLUT_SYMP_2"/>
    <property type="match status" value="1"/>
</dbReference>
<dbReference type="EMBL" id="FNHF01000005">
    <property type="protein sequence ID" value="SDM79242.1"/>
    <property type="molecule type" value="Genomic_DNA"/>
</dbReference>
<protein>
    <submittedName>
        <fullName evidence="7">Uncharacterized protein</fullName>
    </submittedName>
</protein>
<feature type="transmembrane region" description="Helical" evidence="6">
    <location>
        <begin position="120"/>
        <end position="138"/>
    </location>
</feature>
<keyword evidence="5 6" id="KW-0472">Membrane</keyword>
<feature type="transmembrane region" description="Helical" evidence="6">
    <location>
        <begin position="54"/>
        <end position="74"/>
    </location>
</feature>
<dbReference type="InterPro" id="IPR038377">
    <property type="entry name" value="Na/Glc_symporter_sf"/>
</dbReference>
<dbReference type="GO" id="GO:0016020">
    <property type="term" value="C:membrane"/>
    <property type="evidence" value="ECO:0007669"/>
    <property type="project" value="UniProtKB-SubCell"/>
</dbReference>
<evidence type="ECO:0000313" key="8">
    <source>
        <dbReference type="Proteomes" id="UP000182347"/>
    </source>
</evidence>
<feature type="transmembrane region" description="Helical" evidence="6">
    <location>
        <begin position="30"/>
        <end position="48"/>
    </location>
</feature>
<keyword evidence="3 6" id="KW-0812">Transmembrane</keyword>
<dbReference type="GO" id="GO:0022857">
    <property type="term" value="F:transmembrane transporter activity"/>
    <property type="evidence" value="ECO:0007669"/>
    <property type="project" value="InterPro"/>
</dbReference>
<gene>
    <name evidence="7" type="ORF">SAMN05216244_3419</name>
</gene>
<dbReference type="PROSITE" id="PS50283">
    <property type="entry name" value="NA_SOLUT_SYMP_3"/>
    <property type="match status" value="1"/>
</dbReference>